<reference evidence="2 4" key="1">
    <citation type="journal article" date="2020" name="Stud. Mycol.">
        <title>101 Dothideomycetes genomes: a test case for predicting lifestyles and emergence of pathogens.</title>
        <authorList>
            <person name="Haridas S."/>
            <person name="Albert R."/>
            <person name="Binder M."/>
            <person name="Bloem J."/>
            <person name="Labutti K."/>
            <person name="Salamov A."/>
            <person name="Andreopoulos B."/>
            <person name="Baker S."/>
            <person name="Barry K."/>
            <person name="Bills G."/>
            <person name="Bluhm B."/>
            <person name="Cannon C."/>
            <person name="Castanera R."/>
            <person name="Culley D."/>
            <person name="Daum C."/>
            <person name="Ezra D."/>
            <person name="Gonzalez J."/>
            <person name="Henrissat B."/>
            <person name="Kuo A."/>
            <person name="Liang C."/>
            <person name="Lipzen A."/>
            <person name="Lutzoni F."/>
            <person name="Magnuson J."/>
            <person name="Mondo S."/>
            <person name="Nolan M."/>
            <person name="Ohm R."/>
            <person name="Pangilinan J."/>
            <person name="Park H.-J."/>
            <person name="Ramirez L."/>
            <person name="Alfaro M."/>
            <person name="Sun H."/>
            <person name="Tritt A."/>
            <person name="Yoshinaga Y."/>
            <person name="Zwiers L.-H."/>
            <person name="Turgeon B."/>
            <person name="Goodwin S."/>
            <person name="Spatafora J."/>
            <person name="Crous P."/>
            <person name="Grigoriev I."/>
        </authorList>
    </citation>
    <scope>NUCLEOTIDE SEQUENCE</scope>
    <source>
        <strain evidence="2 4">CBS 304.34</strain>
    </source>
</reference>
<reference evidence="4" key="3">
    <citation type="submission" date="2025-04" db="UniProtKB">
        <authorList>
            <consortium name="RefSeq"/>
        </authorList>
    </citation>
    <scope>IDENTIFICATION</scope>
    <source>
        <strain evidence="4">CBS 304.34</strain>
    </source>
</reference>
<dbReference type="AlphaFoldDB" id="A0A6A6XYA7"/>
<sequence>MPTENVILSSPTVWESWIQIIQAKAERKGIWGIIDPSKTDAHADEMLPEPTKPAPPAADDSTFAAQMTWKMTYDEYKDNKVLFDKQKESLQDLRIFILQTVDTKYTTYTYGISSARDLLAKLKKSIAPSDEARRNEIYNLWQKQKHYPAERTIEKWLMDWETLYSDASRLQLPEAIGNRAQIDFLLSLMGKHPEFAGYWRQEMIRRTDAKESAPSLADLVSKFRMQRHEKLASQGKDSHSAYATTLQGQEIKPKTNSPRALTPCLCGETHLWRNCPYICAKKRPTGWQMDTGIQGKVKKALEQQHPKNQERIRKMQEEFKGPTPGAISAFAVAFSAPDRSSTPPALFSTAPPYQLRNSVILDSGATTHVFNAAHWFTGNFEQTDIACYTGKGVESITGFGTAKIALESSNGIHYAMLSDSAYI</sequence>
<dbReference type="GeneID" id="54457260"/>
<dbReference type="RefSeq" id="XP_033568207.1">
    <property type="nucleotide sequence ID" value="XM_033716367.1"/>
</dbReference>
<feature type="non-terminal residue" evidence="2">
    <location>
        <position position="423"/>
    </location>
</feature>
<accession>A0A6A6XYA7</accession>
<name>A0A6A6XYA7_9PEZI</name>
<organism evidence="2">
    <name type="scientific">Mytilinidion resinicola</name>
    <dbReference type="NCBI Taxonomy" id="574789"/>
    <lineage>
        <taxon>Eukaryota</taxon>
        <taxon>Fungi</taxon>
        <taxon>Dikarya</taxon>
        <taxon>Ascomycota</taxon>
        <taxon>Pezizomycotina</taxon>
        <taxon>Dothideomycetes</taxon>
        <taxon>Pleosporomycetidae</taxon>
        <taxon>Mytilinidiales</taxon>
        <taxon>Mytilinidiaceae</taxon>
        <taxon>Mytilinidion</taxon>
    </lineage>
</organism>
<gene>
    <name evidence="2 4" type="ORF">BDZ99DRAFT_403774</name>
</gene>
<evidence type="ECO:0000313" key="3">
    <source>
        <dbReference type="Proteomes" id="UP000504636"/>
    </source>
</evidence>
<dbReference type="OrthoDB" id="3781185at2759"/>
<proteinExistence type="predicted"/>
<keyword evidence="3" id="KW-1185">Reference proteome</keyword>
<dbReference type="Proteomes" id="UP000504636">
    <property type="component" value="Unplaced"/>
</dbReference>
<feature type="region of interest" description="Disordered" evidence="1">
    <location>
        <begin position="41"/>
        <end position="60"/>
    </location>
</feature>
<evidence type="ECO:0000313" key="4">
    <source>
        <dbReference type="RefSeq" id="XP_033568207.1"/>
    </source>
</evidence>
<dbReference type="EMBL" id="MU003746">
    <property type="protein sequence ID" value="KAF2801243.1"/>
    <property type="molecule type" value="Genomic_DNA"/>
</dbReference>
<evidence type="ECO:0000256" key="1">
    <source>
        <dbReference type="SAM" id="MobiDB-lite"/>
    </source>
</evidence>
<reference evidence="4" key="2">
    <citation type="submission" date="2020-04" db="EMBL/GenBank/DDBJ databases">
        <authorList>
            <consortium name="NCBI Genome Project"/>
        </authorList>
    </citation>
    <scope>NUCLEOTIDE SEQUENCE</scope>
    <source>
        <strain evidence="4">CBS 304.34</strain>
    </source>
</reference>
<protein>
    <submittedName>
        <fullName evidence="2 4">Uncharacterized protein</fullName>
    </submittedName>
</protein>
<evidence type="ECO:0000313" key="2">
    <source>
        <dbReference type="EMBL" id="KAF2801243.1"/>
    </source>
</evidence>